<feature type="region of interest" description="Disordered" evidence="1">
    <location>
        <begin position="180"/>
        <end position="212"/>
    </location>
</feature>
<gene>
    <name evidence="5" type="ORF">ZIOFF_032630</name>
</gene>
<evidence type="ECO:0000256" key="2">
    <source>
        <dbReference type="SAM" id="Phobius"/>
    </source>
</evidence>
<keyword evidence="6" id="KW-1185">Reference proteome</keyword>
<dbReference type="InterPro" id="IPR012438">
    <property type="entry name" value="DUF1639"/>
</dbReference>
<dbReference type="Pfam" id="PF03407">
    <property type="entry name" value="Nucleotid_trans"/>
    <property type="match status" value="1"/>
</dbReference>
<evidence type="ECO:0000259" key="4">
    <source>
        <dbReference type="Pfam" id="PF03407"/>
    </source>
</evidence>
<accession>A0A8J5GNX7</accession>
<organism evidence="5 6">
    <name type="scientific">Zingiber officinale</name>
    <name type="common">Ginger</name>
    <name type="synonym">Amomum zingiber</name>
    <dbReference type="NCBI Taxonomy" id="94328"/>
    <lineage>
        <taxon>Eukaryota</taxon>
        <taxon>Viridiplantae</taxon>
        <taxon>Streptophyta</taxon>
        <taxon>Embryophyta</taxon>
        <taxon>Tracheophyta</taxon>
        <taxon>Spermatophyta</taxon>
        <taxon>Magnoliopsida</taxon>
        <taxon>Liliopsida</taxon>
        <taxon>Zingiberales</taxon>
        <taxon>Zingiberaceae</taxon>
        <taxon>Zingiber</taxon>
    </lineage>
</organism>
<dbReference type="GO" id="GO:0005975">
    <property type="term" value="P:carbohydrate metabolic process"/>
    <property type="evidence" value="ECO:0007669"/>
    <property type="project" value="InterPro"/>
</dbReference>
<evidence type="ECO:0000313" key="5">
    <source>
        <dbReference type="EMBL" id="KAG6507288.1"/>
    </source>
</evidence>
<keyword evidence="2" id="KW-0472">Membrane</keyword>
<feature type="domain" description="GH16" evidence="3">
    <location>
        <begin position="23"/>
        <end position="87"/>
    </location>
</feature>
<dbReference type="Pfam" id="PF00722">
    <property type="entry name" value="Glyco_hydro_16"/>
    <property type="match status" value="1"/>
</dbReference>
<dbReference type="InterPro" id="IPR044821">
    <property type="entry name" value="At1g28695/At4g15970-like"/>
</dbReference>
<dbReference type="GO" id="GO:0004553">
    <property type="term" value="F:hydrolase activity, hydrolyzing O-glycosyl compounds"/>
    <property type="evidence" value="ECO:0007669"/>
    <property type="project" value="InterPro"/>
</dbReference>
<evidence type="ECO:0000259" key="3">
    <source>
        <dbReference type="Pfam" id="PF00722"/>
    </source>
</evidence>
<feature type="transmembrane region" description="Helical" evidence="2">
    <location>
        <begin position="76"/>
        <end position="103"/>
    </location>
</feature>
<dbReference type="InterPro" id="IPR000757">
    <property type="entry name" value="Beta-glucanase-like"/>
</dbReference>
<dbReference type="InterPro" id="IPR013320">
    <property type="entry name" value="ConA-like_dom_sf"/>
</dbReference>
<proteinExistence type="predicted"/>
<dbReference type="InterPro" id="IPR005069">
    <property type="entry name" value="Nucl-diP-sugar_transferase"/>
</dbReference>
<name>A0A8J5GNX7_ZINOF</name>
<evidence type="ECO:0000313" key="6">
    <source>
        <dbReference type="Proteomes" id="UP000734854"/>
    </source>
</evidence>
<dbReference type="AlphaFoldDB" id="A0A8J5GNX7"/>
<keyword evidence="2" id="KW-1133">Transmembrane helix</keyword>
<keyword evidence="2" id="KW-0812">Transmembrane</keyword>
<protein>
    <submittedName>
        <fullName evidence="5">Uncharacterized protein</fullName>
    </submittedName>
</protein>
<dbReference type="PANTHER" id="PTHR46038">
    <property type="entry name" value="EXPRESSED PROTEIN-RELATED"/>
    <property type="match status" value="1"/>
</dbReference>
<reference evidence="5 6" key="1">
    <citation type="submission" date="2020-08" db="EMBL/GenBank/DDBJ databases">
        <title>Plant Genome Project.</title>
        <authorList>
            <person name="Zhang R.-G."/>
        </authorList>
    </citation>
    <scope>NUCLEOTIDE SEQUENCE [LARGE SCALE GENOMIC DNA]</scope>
    <source>
        <tissue evidence="5">Rhizome</tissue>
    </source>
</reference>
<dbReference type="Pfam" id="PF07797">
    <property type="entry name" value="DUF1639"/>
    <property type="match status" value="1"/>
</dbReference>
<dbReference type="SUPFAM" id="SSF49899">
    <property type="entry name" value="Concanavalin A-like lectins/glucanases"/>
    <property type="match status" value="1"/>
</dbReference>
<dbReference type="Proteomes" id="UP000734854">
    <property type="component" value="Unassembled WGS sequence"/>
</dbReference>
<feature type="domain" description="Nucleotide-diphospho-sugar transferase" evidence="4">
    <location>
        <begin position="305"/>
        <end position="374"/>
    </location>
</feature>
<dbReference type="Gene3D" id="2.60.120.200">
    <property type="match status" value="1"/>
</dbReference>
<evidence type="ECO:0000256" key="1">
    <source>
        <dbReference type="SAM" id="MobiDB-lite"/>
    </source>
</evidence>
<dbReference type="EMBL" id="JACMSC010000009">
    <property type="protein sequence ID" value="KAG6507288.1"/>
    <property type="molecule type" value="Genomic_DNA"/>
</dbReference>
<comment type="caution">
    <text evidence="5">The sequence shown here is derived from an EMBL/GenBank/DDBJ whole genome shotgun (WGS) entry which is preliminary data.</text>
</comment>
<sequence length="400" mass="46223">MAIYSQVAFLSELPNLATISFEEGYTQLFGDSNLMLHGDGRTVHLSLDQQIGAAFVSQDLYLHGFFSASIKLPSDYVAGVVVAFYVCFFTLEFRFCSTFLYLFERRRRRRRRRRRKKQKQSLLLRDGLCNGPHITLQWGCRKRLRRIKVRDKGSAAKSGVRRGIASRNVCRIADQESPLHPPLYPLRRSESTGSENHNSRSISSSSDKDDRCYTTRGSAALVCEGENADERASAASLPRFFVSLSNKEKEEDFMVMKGCKLPQRPKKRSKFVQKCILEKNDVKFEKVLKKAAMENKTTGDGTRRLLDHLVIIALDKKAYIRCISLHTHCFALYTEGMDFSDEKIYMTAGYLSMMWRRIEFLRVILEMGYNFIFSFTNLKNSRVEIDEVRFEWAECILDYI</sequence>
<dbReference type="PANTHER" id="PTHR46038:SF38">
    <property type="entry name" value="GLYCOSYLTRANSFERASE-RELATED"/>
    <property type="match status" value="1"/>
</dbReference>